<feature type="region of interest" description="Disordered" evidence="1">
    <location>
        <begin position="1"/>
        <end position="20"/>
    </location>
</feature>
<name>A0A822ZQY8_NELNU</name>
<comment type="caution">
    <text evidence="2">The sequence shown here is derived from an EMBL/GenBank/DDBJ whole genome shotgun (WGS) entry which is preliminary data.</text>
</comment>
<gene>
    <name evidence="2" type="ORF">HUJ06_003989</name>
</gene>
<feature type="compositionally biased region" description="Basic and acidic residues" evidence="1">
    <location>
        <begin position="1"/>
        <end position="13"/>
    </location>
</feature>
<sequence length="50" mass="5350">MKVGSLKDNRNLEELNDEAGLFTVLPVSAESTRLSDRKGNGPSNGPSSFN</sequence>
<evidence type="ECO:0000313" key="2">
    <source>
        <dbReference type="EMBL" id="DAD45759.1"/>
    </source>
</evidence>
<proteinExistence type="predicted"/>
<evidence type="ECO:0000313" key="3">
    <source>
        <dbReference type="Proteomes" id="UP000607653"/>
    </source>
</evidence>
<dbReference type="AlphaFoldDB" id="A0A822ZQY8"/>
<protein>
    <submittedName>
        <fullName evidence="2">Uncharacterized protein</fullName>
    </submittedName>
</protein>
<accession>A0A822ZQY8</accession>
<feature type="compositionally biased region" description="Polar residues" evidence="1">
    <location>
        <begin position="41"/>
        <end position="50"/>
    </location>
</feature>
<reference evidence="2 3" key="1">
    <citation type="journal article" date="2020" name="Mol. Biol. Evol.">
        <title>Distinct Expression and Methylation Patterns for Genes with Different Fates following a Single Whole-Genome Duplication in Flowering Plants.</title>
        <authorList>
            <person name="Shi T."/>
            <person name="Rahmani R.S."/>
            <person name="Gugger P.F."/>
            <person name="Wang M."/>
            <person name="Li H."/>
            <person name="Zhang Y."/>
            <person name="Li Z."/>
            <person name="Wang Q."/>
            <person name="Van de Peer Y."/>
            <person name="Marchal K."/>
            <person name="Chen J."/>
        </authorList>
    </citation>
    <scope>NUCLEOTIDE SEQUENCE [LARGE SCALE GENOMIC DNA]</scope>
    <source>
        <tissue evidence="2">Leaf</tissue>
    </source>
</reference>
<dbReference type="EMBL" id="DUZY01000007">
    <property type="protein sequence ID" value="DAD45759.1"/>
    <property type="molecule type" value="Genomic_DNA"/>
</dbReference>
<dbReference type="Proteomes" id="UP000607653">
    <property type="component" value="Unassembled WGS sequence"/>
</dbReference>
<feature type="region of interest" description="Disordered" evidence="1">
    <location>
        <begin position="29"/>
        <end position="50"/>
    </location>
</feature>
<evidence type="ECO:0000256" key="1">
    <source>
        <dbReference type="SAM" id="MobiDB-lite"/>
    </source>
</evidence>
<keyword evidence="3" id="KW-1185">Reference proteome</keyword>
<organism evidence="2 3">
    <name type="scientific">Nelumbo nucifera</name>
    <name type="common">Sacred lotus</name>
    <dbReference type="NCBI Taxonomy" id="4432"/>
    <lineage>
        <taxon>Eukaryota</taxon>
        <taxon>Viridiplantae</taxon>
        <taxon>Streptophyta</taxon>
        <taxon>Embryophyta</taxon>
        <taxon>Tracheophyta</taxon>
        <taxon>Spermatophyta</taxon>
        <taxon>Magnoliopsida</taxon>
        <taxon>Proteales</taxon>
        <taxon>Nelumbonaceae</taxon>
        <taxon>Nelumbo</taxon>
    </lineage>
</organism>